<gene>
    <name evidence="2" type="ORF">J0A65_23725</name>
</gene>
<evidence type="ECO:0000313" key="2">
    <source>
        <dbReference type="EMBL" id="MBN7822894.1"/>
    </source>
</evidence>
<sequence length="62" mass="6812">MTRPTPLRVLRPLVTLAAVLGAALVLWQLYLYYTYAPQTRDGKLRADVVPLATDVSGKVEAV</sequence>
<evidence type="ECO:0000313" key="3">
    <source>
        <dbReference type="Proteomes" id="UP000663992"/>
    </source>
</evidence>
<protein>
    <recommendedName>
        <fullName evidence="4">HlyD family secretion protein</fullName>
    </recommendedName>
</protein>
<keyword evidence="3" id="KW-1185">Reference proteome</keyword>
<dbReference type="Proteomes" id="UP000663992">
    <property type="component" value="Unassembled WGS sequence"/>
</dbReference>
<keyword evidence="1" id="KW-1133">Transmembrane helix</keyword>
<name>A0ABS3D4F6_9ALTE</name>
<feature type="transmembrane region" description="Helical" evidence="1">
    <location>
        <begin position="12"/>
        <end position="33"/>
    </location>
</feature>
<comment type="caution">
    <text evidence="2">The sequence shown here is derived from an EMBL/GenBank/DDBJ whole genome shotgun (WGS) entry which is preliminary data.</text>
</comment>
<keyword evidence="1" id="KW-0472">Membrane</keyword>
<proteinExistence type="predicted"/>
<accession>A0ABS3D4F6</accession>
<keyword evidence="1" id="KW-0812">Transmembrane</keyword>
<feature type="non-terminal residue" evidence="2">
    <location>
        <position position="62"/>
    </location>
</feature>
<evidence type="ECO:0000256" key="1">
    <source>
        <dbReference type="SAM" id="Phobius"/>
    </source>
</evidence>
<reference evidence="2 3" key="1">
    <citation type="submission" date="2021-03" db="EMBL/GenBank/DDBJ databases">
        <title>novel species isolated from a fishpond in China.</title>
        <authorList>
            <person name="Lu H."/>
            <person name="Cai Z."/>
        </authorList>
    </citation>
    <scope>NUCLEOTIDE SEQUENCE [LARGE SCALE GENOMIC DNA]</scope>
    <source>
        <strain evidence="2 3">Y57</strain>
    </source>
</reference>
<evidence type="ECO:0008006" key="4">
    <source>
        <dbReference type="Google" id="ProtNLM"/>
    </source>
</evidence>
<dbReference type="EMBL" id="JAFKCS010000248">
    <property type="protein sequence ID" value="MBN7822894.1"/>
    <property type="molecule type" value="Genomic_DNA"/>
</dbReference>
<organism evidence="2 3">
    <name type="scientific">Bowmanella yangjiangensis</name>
    <dbReference type="NCBI Taxonomy" id="2811230"/>
    <lineage>
        <taxon>Bacteria</taxon>
        <taxon>Pseudomonadati</taxon>
        <taxon>Pseudomonadota</taxon>
        <taxon>Gammaproteobacteria</taxon>
        <taxon>Alteromonadales</taxon>
        <taxon>Alteromonadaceae</taxon>
        <taxon>Bowmanella</taxon>
    </lineage>
</organism>